<protein>
    <submittedName>
        <fullName evidence="3">Uncharacterized protein</fullName>
    </submittedName>
</protein>
<keyword evidence="2" id="KW-1133">Transmembrane helix</keyword>
<accession>A0ABQ5IYC5</accession>
<evidence type="ECO:0000256" key="1">
    <source>
        <dbReference type="SAM" id="MobiDB-lite"/>
    </source>
</evidence>
<keyword evidence="2" id="KW-0472">Membrane</keyword>
<evidence type="ECO:0000256" key="2">
    <source>
        <dbReference type="SAM" id="Phobius"/>
    </source>
</evidence>
<keyword evidence="2" id="KW-0812">Transmembrane</keyword>
<reference evidence="3" key="1">
    <citation type="journal article" date="2022" name="Int. J. Mol. Sci.">
        <title>Draft Genome of Tanacetum Coccineum: Genomic Comparison of Closely Related Tanacetum-Family Plants.</title>
        <authorList>
            <person name="Yamashiro T."/>
            <person name="Shiraishi A."/>
            <person name="Nakayama K."/>
            <person name="Satake H."/>
        </authorList>
    </citation>
    <scope>NUCLEOTIDE SEQUENCE</scope>
</reference>
<feature type="transmembrane region" description="Helical" evidence="2">
    <location>
        <begin position="93"/>
        <end position="123"/>
    </location>
</feature>
<keyword evidence="4" id="KW-1185">Reference proteome</keyword>
<dbReference type="EMBL" id="BQNB010021275">
    <property type="protein sequence ID" value="GJU04700.1"/>
    <property type="molecule type" value="Genomic_DNA"/>
</dbReference>
<gene>
    <name evidence="3" type="ORF">Tco_1121130</name>
</gene>
<reference evidence="3" key="2">
    <citation type="submission" date="2022-01" db="EMBL/GenBank/DDBJ databases">
        <authorList>
            <person name="Yamashiro T."/>
            <person name="Shiraishi A."/>
            <person name="Satake H."/>
            <person name="Nakayama K."/>
        </authorList>
    </citation>
    <scope>NUCLEOTIDE SEQUENCE</scope>
</reference>
<organism evidence="3 4">
    <name type="scientific">Tanacetum coccineum</name>
    <dbReference type="NCBI Taxonomy" id="301880"/>
    <lineage>
        <taxon>Eukaryota</taxon>
        <taxon>Viridiplantae</taxon>
        <taxon>Streptophyta</taxon>
        <taxon>Embryophyta</taxon>
        <taxon>Tracheophyta</taxon>
        <taxon>Spermatophyta</taxon>
        <taxon>Magnoliopsida</taxon>
        <taxon>eudicotyledons</taxon>
        <taxon>Gunneridae</taxon>
        <taxon>Pentapetalae</taxon>
        <taxon>asterids</taxon>
        <taxon>campanulids</taxon>
        <taxon>Asterales</taxon>
        <taxon>Asteraceae</taxon>
        <taxon>Asteroideae</taxon>
        <taxon>Anthemideae</taxon>
        <taxon>Anthemidinae</taxon>
        <taxon>Tanacetum</taxon>
    </lineage>
</organism>
<name>A0ABQ5IYC5_9ASTR</name>
<evidence type="ECO:0000313" key="4">
    <source>
        <dbReference type="Proteomes" id="UP001151760"/>
    </source>
</evidence>
<evidence type="ECO:0000313" key="3">
    <source>
        <dbReference type="EMBL" id="GJU04700.1"/>
    </source>
</evidence>
<feature type="compositionally biased region" description="Basic and acidic residues" evidence="1">
    <location>
        <begin position="181"/>
        <end position="203"/>
    </location>
</feature>
<feature type="region of interest" description="Disordered" evidence="1">
    <location>
        <begin position="180"/>
        <end position="203"/>
    </location>
</feature>
<comment type="caution">
    <text evidence="3">The sequence shown here is derived from an EMBL/GenBank/DDBJ whole genome shotgun (WGS) entry which is preliminary data.</text>
</comment>
<sequence>MQEIINGCSGCCNCCEDVAQTASCTQAESGQKKQSTESWKDDVKRNKRKLQMHLLLFYKERELCLCLGSNLANNEDSAVELKKLKKEMKRIEVALLGVVDLRCSSLLGFVTTVGLVLVTVLMVDSITFGHEMVNILVSGEEYDIVFNHLDMLNAPFEVKVFTCAKQVKPYVWISQKSQENSQKRANMDTRIRRVQKEAKDPKP</sequence>
<dbReference type="Proteomes" id="UP001151760">
    <property type="component" value="Unassembled WGS sequence"/>
</dbReference>
<proteinExistence type="predicted"/>